<evidence type="ECO:0000256" key="10">
    <source>
        <dbReference type="ARBA" id="ARBA00047928"/>
    </source>
</evidence>
<evidence type="ECO:0000256" key="12">
    <source>
        <dbReference type="PROSITE-ProRule" id="PRU10040"/>
    </source>
</evidence>
<keyword evidence="9" id="KW-0961">Cell wall biogenesis/degradation</keyword>
<feature type="signal peptide" evidence="13">
    <location>
        <begin position="1"/>
        <end position="21"/>
    </location>
</feature>
<keyword evidence="5 13" id="KW-0378">Hydrolase</keyword>
<feature type="chain" id="PRO_5033914710" description="Pectinesterase" evidence="13">
    <location>
        <begin position="22"/>
        <end position="566"/>
    </location>
</feature>
<evidence type="ECO:0000256" key="11">
    <source>
        <dbReference type="ARBA" id="ARBA00057335"/>
    </source>
</evidence>
<dbReference type="Gene3D" id="1.20.140.40">
    <property type="entry name" value="Invertase/pectin methylesterase inhibitor family protein"/>
    <property type="match status" value="1"/>
</dbReference>
<evidence type="ECO:0000256" key="2">
    <source>
        <dbReference type="ARBA" id="ARBA00006027"/>
    </source>
</evidence>
<accession>A0A5B7B2T8</accession>
<sequence length="566" mass="61507">MGKKAAIIGVSSIFLVAMVVAAVVTVTRKNAEATPGSAGGGNGQITTTTKAIKAICQPTDYKETCENSLSTAGNTTDPKELIKVAFQVAVKDIGDALKNSTVLQQAAKDKTIRDAFDNCRELLDYSIADLQRSFEKLGKFEVSKLDSYVADLKTWLSGAVTYQQTCLDGFENTTGDSGEKMKKLLKTAGELTSNGLAMVTQFSTIFENLGIQGLSGLGGRRLLSDDVSSHGFPYWVSDGSRRLLQAAPASIKPNVVVAKDGSGKYKTINEAIKDIPLKTNTTFVIYIKAGVYEENVELTSHMRYVMLLGDGPTKTKITGSRSKVGGYATFKTGTVSANGDGFMAKNIGFENTAGSDMHQAVALRVSSDRAVIYNCQIDGYQDTLYAHVHRQFYRDCIISGTIDFIFGDALSLFQNCKMVVRMPLENQNCMVTAHGRKEHFEVTAIVIQNCTITAEPAVLAANPPVRVFLGRPWKNFSRTIVMNSQIDAIVDPEGWSPWAGTVHLDTLYYAEYNNRGPGAVLTKRVTWPGIKKITPEQAANYAPGKFLQGDDWIPQTGVPYIPGMIN</sequence>
<dbReference type="EC" id="3.1.1.11" evidence="4 13"/>
<dbReference type="InterPro" id="IPR035513">
    <property type="entry name" value="Invertase/methylesterase_inhib"/>
</dbReference>
<feature type="domain" description="Pectinesterase inhibitor" evidence="14">
    <location>
        <begin position="47"/>
        <end position="198"/>
    </location>
</feature>
<evidence type="ECO:0000256" key="3">
    <source>
        <dbReference type="ARBA" id="ARBA00007786"/>
    </source>
</evidence>
<evidence type="ECO:0000256" key="4">
    <source>
        <dbReference type="ARBA" id="ARBA00013229"/>
    </source>
</evidence>
<dbReference type="AlphaFoldDB" id="A0A5B7B2T8"/>
<gene>
    <name evidence="15" type="ORF">Din_032355</name>
    <name evidence="16" type="ORF">Din_032356</name>
</gene>
<keyword evidence="8" id="KW-0325">Glycoprotein</keyword>
<evidence type="ECO:0000256" key="13">
    <source>
        <dbReference type="RuleBase" id="RU000589"/>
    </source>
</evidence>
<evidence type="ECO:0000256" key="1">
    <source>
        <dbReference type="ARBA" id="ARBA00005184"/>
    </source>
</evidence>
<evidence type="ECO:0000256" key="5">
    <source>
        <dbReference type="ARBA" id="ARBA00022801"/>
    </source>
</evidence>
<dbReference type="Pfam" id="PF01095">
    <property type="entry name" value="Pectinesterase"/>
    <property type="match status" value="1"/>
</dbReference>
<dbReference type="CDD" id="cd15798">
    <property type="entry name" value="PMEI-like_3"/>
    <property type="match status" value="1"/>
</dbReference>
<reference evidence="16" key="1">
    <citation type="submission" date="2019-08" db="EMBL/GenBank/DDBJ databases">
        <title>Reference gene set and small RNA set construction with multiple tissues from Davidia involucrata Baill.</title>
        <authorList>
            <person name="Yang H."/>
            <person name="Zhou C."/>
            <person name="Li G."/>
            <person name="Wang J."/>
            <person name="Gao P."/>
            <person name="Wang M."/>
            <person name="Wang R."/>
            <person name="Zhao Y."/>
        </authorList>
    </citation>
    <scope>NUCLEOTIDE SEQUENCE</scope>
    <source>
        <tissue evidence="16">Mixed with DoveR01_LX</tissue>
    </source>
</reference>
<name>A0A5B7B2T8_DAVIN</name>
<organism evidence="16">
    <name type="scientific">Davidia involucrata</name>
    <name type="common">Dove tree</name>
    <dbReference type="NCBI Taxonomy" id="16924"/>
    <lineage>
        <taxon>Eukaryota</taxon>
        <taxon>Viridiplantae</taxon>
        <taxon>Streptophyta</taxon>
        <taxon>Embryophyta</taxon>
        <taxon>Tracheophyta</taxon>
        <taxon>Spermatophyta</taxon>
        <taxon>Magnoliopsida</taxon>
        <taxon>eudicotyledons</taxon>
        <taxon>Gunneridae</taxon>
        <taxon>Pentapetalae</taxon>
        <taxon>asterids</taxon>
        <taxon>Cornales</taxon>
        <taxon>Nyssaceae</taxon>
        <taxon>Davidia</taxon>
    </lineage>
</organism>
<dbReference type="PANTHER" id="PTHR31707">
    <property type="entry name" value="PECTINESTERASE"/>
    <property type="match status" value="1"/>
</dbReference>
<dbReference type="NCBIfam" id="TIGR01614">
    <property type="entry name" value="PME_inhib"/>
    <property type="match status" value="1"/>
</dbReference>
<dbReference type="InterPro" id="IPR011050">
    <property type="entry name" value="Pectin_lyase_fold/virulence"/>
</dbReference>
<dbReference type="FunFam" id="2.160.20.10:FF:000001">
    <property type="entry name" value="Pectinesterase"/>
    <property type="match status" value="1"/>
</dbReference>
<dbReference type="EMBL" id="GHES01032356">
    <property type="protein sequence ID" value="MPA62915.1"/>
    <property type="molecule type" value="Transcribed_RNA"/>
</dbReference>
<dbReference type="InterPro" id="IPR000070">
    <property type="entry name" value="Pectinesterase_cat"/>
</dbReference>
<keyword evidence="6 13" id="KW-0063">Aspartyl esterase</keyword>
<comment type="similarity">
    <text evidence="3">In the C-terminal section; belongs to the pectinesterase family.</text>
</comment>
<dbReference type="SUPFAM" id="SSF101148">
    <property type="entry name" value="Plant invertase/pectin methylesterase inhibitor"/>
    <property type="match status" value="1"/>
</dbReference>
<dbReference type="PROSITE" id="PS00503">
    <property type="entry name" value="PECTINESTERASE_2"/>
    <property type="match status" value="1"/>
</dbReference>
<comment type="function">
    <text evidence="11">Acts in the modification of cell walls via demethylesterification of cell wall pectin.</text>
</comment>
<evidence type="ECO:0000313" key="16">
    <source>
        <dbReference type="EMBL" id="MPA62915.1"/>
    </source>
</evidence>
<dbReference type="GO" id="GO:0004857">
    <property type="term" value="F:enzyme inhibitor activity"/>
    <property type="evidence" value="ECO:0007669"/>
    <property type="project" value="InterPro"/>
</dbReference>
<evidence type="ECO:0000256" key="7">
    <source>
        <dbReference type="ARBA" id="ARBA00023157"/>
    </source>
</evidence>
<dbReference type="Pfam" id="PF04043">
    <property type="entry name" value="PMEI"/>
    <property type="match status" value="1"/>
</dbReference>
<feature type="active site" evidence="12">
    <location>
        <position position="403"/>
    </location>
</feature>
<keyword evidence="7" id="KW-1015">Disulfide bond</keyword>
<dbReference type="InterPro" id="IPR033131">
    <property type="entry name" value="Pectinesterase_Asp_AS"/>
</dbReference>
<comment type="pathway">
    <text evidence="1 13">Glycan metabolism; pectin degradation; 2-dehydro-3-deoxy-D-gluconate from pectin: step 1/5.</text>
</comment>
<comment type="catalytic activity">
    <reaction evidence="10 13">
        <text>[(1-&gt;4)-alpha-D-galacturonosyl methyl ester](n) + n H2O = [(1-&gt;4)-alpha-D-galacturonosyl](n) + n methanol + n H(+)</text>
        <dbReference type="Rhea" id="RHEA:22380"/>
        <dbReference type="Rhea" id="RHEA-COMP:14570"/>
        <dbReference type="Rhea" id="RHEA-COMP:14573"/>
        <dbReference type="ChEBI" id="CHEBI:15377"/>
        <dbReference type="ChEBI" id="CHEBI:15378"/>
        <dbReference type="ChEBI" id="CHEBI:17790"/>
        <dbReference type="ChEBI" id="CHEBI:140522"/>
        <dbReference type="ChEBI" id="CHEBI:140523"/>
        <dbReference type="EC" id="3.1.1.11"/>
    </reaction>
</comment>
<evidence type="ECO:0000256" key="6">
    <source>
        <dbReference type="ARBA" id="ARBA00023085"/>
    </source>
</evidence>
<proteinExistence type="inferred from homology"/>
<evidence type="ECO:0000259" key="14">
    <source>
        <dbReference type="SMART" id="SM00856"/>
    </source>
</evidence>
<dbReference type="GO" id="GO:0030599">
    <property type="term" value="F:pectinesterase activity"/>
    <property type="evidence" value="ECO:0007669"/>
    <property type="project" value="UniProtKB-UniRule"/>
</dbReference>
<dbReference type="FunFam" id="1.20.140.40:FF:000001">
    <property type="entry name" value="Pectinesterase"/>
    <property type="match status" value="1"/>
</dbReference>
<keyword evidence="13" id="KW-0732">Signal</keyword>
<evidence type="ECO:0000256" key="8">
    <source>
        <dbReference type="ARBA" id="ARBA00023180"/>
    </source>
</evidence>
<dbReference type="GO" id="GO:0045490">
    <property type="term" value="P:pectin catabolic process"/>
    <property type="evidence" value="ECO:0007669"/>
    <property type="project" value="UniProtKB-UniRule"/>
</dbReference>
<dbReference type="UniPathway" id="UPA00545">
    <property type="reaction ID" value="UER00823"/>
</dbReference>
<comment type="similarity">
    <text evidence="2">In the N-terminal section; belongs to the PMEI family.</text>
</comment>
<dbReference type="InterPro" id="IPR012334">
    <property type="entry name" value="Pectin_lyas_fold"/>
</dbReference>
<dbReference type="SMART" id="SM00856">
    <property type="entry name" value="PMEI"/>
    <property type="match status" value="1"/>
</dbReference>
<evidence type="ECO:0000313" key="15">
    <source>
        <dbReference type="EMBL" id="MPA62914.1"/>
    </source>
</evidence>
<dbReference type="EMBL" id="GHES01032355">
    <property type="protein sequence ID" value="MPA62914.1"/>
    <property type="molecule type" value="Transcribed_RNA"/>
</dbReference>
<evidence type="ECO:0000256" key="9">
    <source>
        <dbReference type="ARBA" id="ARBA00023316"/>
    </source>
</evidence>
<dbReference type="InterPro" id="IPR006501">
    <property type="entry name" value="Pectinesterase_inhib_dom"/>
</dbReference>
<dbReference type="Gene3D" id="2.160.20.10">
    <property type="entry name" value="Single-stranded right-handed beta-helix, Pectin lyase-like"/>
    <property type="match status" value="1"/>
</dbReference>
<protein>
    <recommendedName>
        <fullName evidence="4 13">Pectinesterase</fullName>
        <ecNumber evidence="4 13">3.1.1.11</ecNumber>
    </recommendedName>
</protein>
<dbReference type="GO" id="GO:0042545">
    <property type="term" value="P:cell wall modification"/>
    <property type="evidence" value="ECO:0007669"/>
    <property type="project" value="UniProtKB-UniRule"/>
</dbReference>
<dbReference type="SUPFAM" id="SSF51126">
    <property type="entry name" value="Pectin lyase-like"/>
    <property type="match status" value="1"/>
</dbReference>